<protein>
    <submittedName>
        <fullName evidence="2">Uncharacterized protein</fullName>
    </submittedName>
</protein>
<name>A0AAV1KRQ8_9NEOP</name>
<dbReference type="Proteomes" id="UP001314205">
    <property type="component" value="Unassembled WGS sequence"/>
</dbReference>
<comment type="caution">
    <text evidence="2">The sequence shown here is derived from an EMBL/GenBank/DDBJ whole genome shotgun (WGS) entry which is preliminary data.</text>
</comment>
<keyword evidence="3" id="KW-1185">Reference proteome</keyword>
<keyword evidence="1" id="KW-0472">Membrane</keyword>
<evidence type="ECO:0000256" key="1">
    <source>
        <dbReference type="SAM" id="Phobius"/>
    </source>
</evidence>
<dbReference type="AlphaFoldDB" id="A0AAV1KRQ8"/>
<organism evidence="2 3">
    <name type="scientific">Parnassius mnemosyne</name>
    <name type="common">clouded apollo</name>
    <dbReference type="NCBI Taxonomy" id="213953"/>
    <lineage>
        <taxon>Eukaryota</taxon>
        <taxon>Metazoa</taxon>
        <taxon>Ecdysozoa</taxon>
        <taxon>Arthropoda</taxon>
        <taxon>Hexapoda</taxon>
        <taxon>Insecta</taxon>
        <taxon>Pterygota</taxon>
        <taxon>Neoptera</taxon>
        <taxon>Endopterygota</taxon>
        <taxon>Lepidoptera</taxon>
        <taxon>Glossata</taxon>
        <taxon>Ditrysia</taxon>
        <taxon>Papilionoidea</taxon>
        <taxon>Papilionidae</taxon>
        <taxon>Parnassiinae</taxon>
        <taxon>Parnassini</taxon>
        <taxon>Parnassius</taxon>
        <taxon>Driopa</taxon>
    </lineage>
</organism>
<evidence type="ECO:0000313" key="3">
    <source>
        <dbReference type="Proteomes" id="UP001314205"/>
    </source>
</evidence>
<sequence length="73" mass="8478">MFGMSNIIITFTYTCYLIKSIDIVLIVIAFLRNQLSITVGYSLLVVIIGNQQNLAVYAIKHYEPHCFRWTKYT</sequence>
<gene>
    <name evidence="2" type="ORF">PARMNEM_LOCUS6746</name>
</gene>
<keyword evidence="1" id="KW-0812">Transmembrane</keyword>
<keyword evidence="1" id="KW-1133">Transmembrane helix</keyword>
<feature type="transmembrane region" description="Helical" evidence="1">
    <location>
        <begin position="7"/>
        <end position="31"/>
    </location>
</feature>
<feature type="transmembrane region" description="Helical" evidence="1">
    <location>
        <begin position="37"/>
        <end position="59"/>
    </location>
</feature>
<accession>A0AAV1KRQ8</accession>
<dbReference type="EMBL" id="CAVLGL010000079">
    <property type="protein sequence ID" value="CAK1585703.1"/>
    <property type="molecule type" value="Genomic_DNA"/>
</dbReference>
<proteinExistence type="predicted"/>
<evidence type="ECO:0000313" key="2">
    <source>
        <dbReference type="EMBL" id="CAK1585703.1"/>
    </source>
</evidence>
<reference evidence="2 3" key="1">
    <citation type="submission" date="2023-11" db="EMBL/GenBank/DDBJ databases">
        <authorList>
            <person name="Hedman E."/>
            <person name="Englund M."/>
            <person name="Stromberg M."/>
            <person name="Nyberg Akerstrom W."/>
            <person name="Nylinder S."/>
            <person name="Jareborg N."/>
            <person name="Kallberg Y."/>
            <person name="Kronander E."/>
        </authorList>
    </citation>
    <scope>NUCLEOTIDE SEQUENCE [LARGE SCALE GENOMIC DNA]</scope>
</reference>